<reference evidence="5 6" key="1">
    <citation type="submission" date="2012-05" db="EMBL/GenBank/DDBJ databases">
        <title>Recombination and specialization in a pathogen metapopulation.</title>
        <authorList>
            <person name="Gardiner A."/>
            <person name="Kemen E."/>
            <person name="Schultz-Larsen T."/>
            <person name="MacLean D."/>
            <person name="Van Oosterhout C."/>
            <person name="Jones J.D.G."/>
        </authorList>
    </citation>
    <scope>NUCLEOTIDE SEQUENCE [LARGE SCALE GENOMIC DNA]</scope>
    <source>
        <strain evidence="5 6">Ac Nc2</strain>
    </source>
</reference>
<dbReference type="PANTHER" id="PTHR10367:SF17">
    <property type="entry name" value="MRNA-CAPPING ENZYME"/>
    <property type="match status" value="1"/>
</dbReference>
<comment type="catalytic activity">
    <reaction evidence="1">
        <text>a 5'-end diphospho-ribonucleoside in mRNA + GTP + H(+) = a 5'-end (5'-triphosphoguanosine)-ribonucleoside in mRNA + diphosphate</text>
        <dbReference type="Rhea" id="RHEA:67012"/>
        <dbReference type="Rhea" id="RHEA-COMP:17165"/>
        <dbReference type="Rhea" id="RHEA-COMP:17166"/>
        <dbReference type="ChEBI" id="CHEBI:15378"/>
        <dbReference type="ChEBI" id="CHEBI:33019"/>
        <dbReference type="ChEBI" id="CHEBI:37565"/>
        <dbReference type="ChEBI" id="CHEBI:167616"/>
        <dbReference type="ChEBI" id="CHEBI:167617"/>
        <dbReference type="EC" id="2.7.7.50"/>
    </reaction>
    <physiologicalReaction direction="left-to-right" evidence="1">
        <dbReference type="Rhea" id="RHEA:67013"/>
    </physiologicalReaction>
</comment>
<dbReference type="GO" id="GO:0008270">
    <property type="term" value="F:zinc ion binding"/>
    <property type="evidence" value="ECO:0007669"/>
    <property type="project" value="UniProtKB-KW"/>
</dbReference>
<dbReference type="Gene3D" id="3.30.470.30">
    <property type="entry name" value="DNA ligase/mRNA capping enzyme"/>
    <property type="match status" value="1"/>
</dbReference>
<evidence type="ECO:0000256" key="2">
    <source>
        <dbReference type="PROSITE-ProRule" id="PRU00723"/>
    </source>
</evidence>
<evidence type="ECO:0000259" key="4">
    <source>
        <dbReference type="PROSITE" id="PS50103"/>
    </source>
</evidence>
<dbReference type="InterPro" id="IPR001339">
    <property type="entry name" value="mRNA_cap_enzyme_adenylation"/>
</dbReference>
<dbReference type="PROSITE" id="PS50103">
    <property type="entry name" value="ZF_C3H1"/>
    <property type="match status" value="1"/>
</dbReference>
<dbReference type="Proteomes" id="UP000053237">
    <property type="component" value="Unassembled WGS sequence"/>
</dbReference>
<dbReference type="GO" id="GO:0004484">
    <property type="term" value="F:mRNA guanylyltransferase activity"/>
    <property type="evidence" value="ECO:0007669"/>
    <property type="project" value="UniProtKB-EC"/>
</dbReference>
<feature type="compositionally biased region" description="Acidic residues" evidence="3">
    <location>
        <begin position="499"/>
        <end position="517"/>
    </location>
</feature>
<dbReference type="OrthoDB" id="200924at2759"/>
<dbReference type="EMBL" id="CAIX01000159">
    <property type="protein sequence ID" value="CCI47260.1"/>
    <property type="molecule type" value="Genomic_DNA"/>
</dbReference>
<proteinExistence type="predicted"/>
<keyword evidence="6" id="KW-1185">Reference proteome</keyword>
<dbReference type="STRING" id="65357.A0A024GL50"/>
<dbReference type="SUPFAM" id="SSF56091">
    <property type="entry name" value="DNA ligase/mRNA capping enzyme, catalytic domain"/>
    <property type="match status" value="1"/>
</dbReference>
<keyword evidence="2" id="KW-0862">Zinc</keyword>
<dbReference type="InterPro" id="IPR012340">
    <property type="entry name" value="NA-bd_OB-fold"/>
</dbReference>
<evidence type="ECO:0000313" key="5">
    <source>
        <dbReference type="EMBL" id="CCI47260.1"/>
    </source>
</evidence>
<evidence type="ECO:0000313" key="6">
    <source>
        <dbReference type="Proteomes" id="UP000053237"/>
    </source>
</evidence>
<comment type="caution">
    <text evidence="5">The sequence shown here is derived from an EMBL/GenBank/DDBJ whole genome shotgun (WGS) entry which is preliminary data.</text>
</comment>
<gene>
    <name evidence="5" type="ORF">BN9_082470</name>
</gene>
<dbReference type="CDD" id="cd07895">
    <property type="entry name" value="Adenylation_mRNA_capping"/>
    <property type="match status" value="1"/>
</dbReference>
<dbReference type="InParanoid" id="A0A024GL50"/>
<protein>
    <recommendedName>
        <fullName evidence="4">C3H1-type domain-containing protein</fullName>
    </recommendedName>
</protein>
<sequence length="590" mass="66146">MSVIANTLPLSVDANLPPEIGQPVHINTQKHIQRQINGIIGWNDTSIAPMTIPQTLLRSNLSHVGEQSYFVCEKSVGCRYLVLLLQGRCYLISPNYEMRELILFCPVRPDRLQPGVDRHVIVPHQWTLLDGLLVSDKDGTKTALSFLAYDIILLNGTPVMSSKLQDRLKLLQNDVVGPRKSIPLPKGQPPDPFQLVVPSMYPVSRIEHVIRSIIPRVSQTRQNAGLSFTPVSSPYKPGQTNNLFHWTPAPLVTVDFQLGVEWRGRPPTTGYKLMSHEKRTPVFYDWITFSKEQNDHFRQDKKASTRIIQCVYDAEWLTFVPSSENKSWDVGDPEFNDTAQGQGWRKGGWRFVRTASDRNAPWEKSLVSLVEQAFSENIQMEELGLVFSEEKRKSGLSAAKVRVGDSGPMQEHKDLTTNKKQRSGAGVCYDFQNKGVCQRGRFCHFSHCACNSTCLCTPANNTYGQRPAYRKNDFDAPPSPENTTTNSSTRSENCASTYPDDEGAQSDEASLGDEEPVESIGQDVVSNEAFVLLEPFDKDALAAKRAQISMLVKHRIWSNLGLKEKTSTHSRLGGLLIHANGTIEWVQPEK</sequence>
<feature type="region of interest" description="Disordered" evidence="3">
    <location>
        <begin position="467"/>
        <end position="519"/>
    </location>
</feature>
<accession>A0A024GL50</accession>
<organism evidence="5 6">
    <name type="scientific">Albugo candida</name>
    <dbReference type="NCBI Taxonomy" id="65357"/>
    <lineage>
        <taxon>Eukaryota</taxon>
        <taxon>Sar</taxon>
        <taxon>Stramenopiles</taxon>
        <taxon>Oomycota</taxon>
        <taxon>Peronosporomycetes</taxon>
        <taxon>Albuginales</taxon>
        <taxon>Albuginaceae</taxon>
        <taxon>Albugo</taxon>
    </lineage>
</organism>
<feature type="compositionally biased region" description="Low complexity" evidence="3">
    <location>
        <begin position="481"/>
        <end position="493"/>
    </location>
</feature>
<dbReference type="AlphaFoldDB" id="A0A024GL50"/>
<dbReference type="GO" id="GO:0005524">
    <property type="term" value="F:ATP binding"/>
    <property type="evidence" value="ECO:0007669"/>
    <property type="project" value="InterPro"/>
</dbReference>
<keyword evidence="2" id="KW-0479">Metal-binding</keyword>
<evidence type="ECO:0000256" key="3">
    <source>
        <dbReference type="SAM" id="MobiDB-lite"/>
    </source>
</evidence>
<keyword evidence="2" id="KW-0863">Zinc-finger</keyword>
<dbReference type="Pfam" id="PF01331">
    <property type="entry name" value="mRNA_cap_enzyme"/>
    <property type="match status" value="1"/>
</dbReference>
<dbReference type="GO" id="GO:0006370">
    <property type="term" value="P:7-methylguanosine mRNA capping"/>
    <property type="evidence" value="ECO:0007669"/>
    <property type="project" value="InterPro"/>
</dbReference>
<dbReference type="InterPro" id="IPR051029">
    <property type="entry name" value="mRNA_Capping_Enz/RNA_Phosphat"/>
</dbReference>
<name>A0A024GL50_9STRA</name>
<dbReference type="FunCoup" id="A0A024GL50">
    <property type="interactions" value="502"/>
</dbReference>
<dbReference type="Gene3D" id="2.40.50.140">
    <property type="entry name" value="Nucleic acid-binding proteins"/>
    <property type="match status" value="1"/>
</dbReference>
<dbReference type="PANTHER" id="PTHR10367">
    <property type="entry name" value="MRNA-CAPPING ENZYME"/>
    <property type="match status" value="1"/>
</dbReference>
<feature type="domain" description="C3H1-type" evidence="4">
    <location>
        <begin position="422"/>
        <end position="450"/>
    </location>
</feature>
<dbReference type="InterPro" id="IPR000571">
    <property type="entry name" value="Znf_CCCH"/>
</dbReference>
<evidence type="ECO:0000256" key="1">
    <source>
        <dbReference type="ARBA" id="ARBA00044624"/>
    </source>
</evidence>
<feature type="zinc finger region" description="C3H1-type" evidence="2">
    <location>
        <begin position="422"/>
        <end position="450"/>
    </location>
</feature>